<proteinExistence type="predicted"/>
<evidence type="ECO:0000313" key="2">
    <source>
        <dbReference type="Proteomes" id="UP000216133"/>
    </source>
</evidence>
<organism evidence="1 2">
    <name type="scientific">Shouchella clausii</name>
    <name type="common">Alkalihalobacillus clausii</name>
    <dbReference type="NCBI Taxonomy" id="79880"/>
    <lineage>
        <taxon>Bacteria</taxon>
        <taxon>Bacillati</taxon>
        <taxon>Bacillota</taxon>
        <taxon>Bacilli</taxon>
        <taxon>Bacillales</taxon>
        <taxon>Bacillaceae</taxon>
        <taxon>Shouchella</taxon>
    </lineage>
</organism>
<sequence>MSLFGDSTFKQEIYDSFHYIIHNFNPEVLETEEHLKFLHENIFYIIEGKFDKINSFIVDYAKNRNMTYSQVCKELAEMYAVIIEYDIVTKMNEDN</sequence>
<gene>
    <name evidence="1" type="ORF">CHH61_03655</name>
</gene>
<reference evidence="1 2" key="1">
    <citation type="submission" date="2017-07" db="EMBL/GenBank/DDBJ databases">
        <title>Isolation and whole genome analysis of endospore-forming bacteria from heroin.</title>
        <authorList>
            <person name="Kalinowski J."/>
            <person name="Ahrens B."/>
            <person name="Al-Dilaimi A."/>
            <person name="Winkler A."/>
            <person name="Wibberg D."/>
            <person name="Schleenbecker U."/>
            <person name="Ruckert C."/>
            <person name="Wolfel R."/>
            <person name="Grass G."/>
        </authorList>
    </citation>
    <scope>NUCLEOTIDE SEQUENCE [LARGE SCALE GENOMIC DNA]</scope>
    <source>
        <strain evidence="1 2">7523-2</strain>
    </source>
</reference>
<name>A0A268S4C9_SHOCL</name>
<dbReference type="AlphaFoldDB" id="A0A268S4C9"/>
<comment type="caution">
    <text evidence="1">The sequence shown here is derived from an EMBL/GenBank/DDBJ whole genome shotgun (WGS) entry which is preliminary data.</text>
</comment>
<dbReference type="RefSeq" id="WP_095327831.1">
    <property type="nucleotide sequence ID" value="NZ_NPBS01000015.1"/>
</dbReference>
<accession>A0A268S4C9</accession>
<dbReference type="EMBL" id="NPBS01000015">
    <property type="protein sequence ID" value="PAF27372.1"/>
    <property type="molecule type" value="Genomic_DNA"/>
</dbReference>
<dbReference type="Proteomes" id="UP000216133">
    <property type="component" value="Unassembled WGS sequence"/>
</dbReference>
<protein>
    <submittedName>
        <fullName evidence="1">Uncharacterized protein</fullName>
    </submittedName>
</protein>
<evidence type="ECO:0000313" key="1">
    <source>
        <dbReference type="EMBL" id="PAF27372.1"/>
    </source>
</evidence>